<accession>A0ABT1NF74</accession>
<gene>
    <name evidence="7" type="ORF">LJD61_10225</name>
</gene>
<keyword evidence="2" id="KW-0031">Aminopeptidase</keyword>
<dbReference type="InterPro" id="IPR008007">
    <property type="entry name" value="Peptidase_M42"/>
</dbReference>
<evidence type="ECO:0000256" key="2">
    <source>
        <dbReference type="ARBA" id="ARBA00022438"/>
    </source>
</evidence>
<evidence type="ECO:0000256" key="6">
    <source>
        <dbReference type="PIRNR" id="PIRNR001123"/>
    </source>
</evidence>
<reference evidence="7 8" key="1">
    <citation type="submission" date="2021-10" db="EMBL/GenBank/DDBJ databases">
        <title>Lutispora strain m25 sp. nov., a thermophilic, non-spore-forming bacterium isolated from a lab-scale methanogenic bioreactor digesting anaerobic sludge.</title>
        <authorList>
            <person name="El Houari A."/>
            <person name="Mcdonald J."/>
        </authorList>
    </citation>
    <scope>NUCLEOTIDE SEQUENCE [LARGE SCALE GENOMIC DNA]</scope>
    <source>
        <strain evidence="8">m25</strain>
    </source>
</reference>
<keyword evidence="3" id="KW-0645">Protease</keyword>
<dbReference type="PIRSF" id="PIRSF001123">
    <property type="entry name" value="PepA_GA"/>
    <property type="match status" value="1"/>
</dbReference>
<keyword evidence="8" id="KW-1185">Reference proteome</keyword>
<dbReference type="PANTHER" id="PTHR32481:SF0">
    <property type="entry name" value="AMINOPEPTIDASE YPDE-RELATED"/>
    <property type="match status" value="1"/>
</dbReference>
<organism evidence="7 8">
    <name type="scientific">Lutispora saccharofermentans</name>
    <dbReference type="NCBI Taxonomy" id="3024236"/>
    <lineage>
        <taxon>Bacteria</taxon>
        <taxon>Bacillati</taxon>
        <taxon>Bacillota</taxon>
        <taxon>Clostridia</taxon>
        <taxon>Lutisporales</taxon>
        <taxon>Lutisporaceae</taxon>
        <taxon>Lutispora</taxon>
    </lineage>
</organism>
<dbReference type="SUPFAM" id="SSF53187">
    <property type="entry name" value="Zn-dependent exopeptidases"/>
    <property type="match status" value="1"/>
</dbReference>
<dbReference type="SUPFAM" id="SSF101821">
    <property type="entry name" value="Aminopeptidase/glucanase lid domain"/>
    <property type="match status" value="1"/>
</dbReference>
<name>A0ABT1NF74_9FIRM</name>
<evidence type="ECO:0000256" key="1">
    <source>
        <dbReference type="ARBA" id="ARBA00006272"/>
    </source>
</evidence>
<evidence type="ECO:0000256" key="4">
    <source>
        <dbReference type="ARBA" id="ARBA00022723"/>
    </source>
</evidence>
<protein>
    <submittedName>
        <fullName evidence="7">M42 family metallopeptidase</fullName>
    </submittedName>
</protein>
<evidence type="ECO:0000256" key="5">
    <source>
        <dbReference type="ARBA" id="ARBA00022801"/>
    </source>
</evidence>
<evidence type="ECO:0000313" key="8">
    <source>
        <dbReference type="Proteomes" id="UP001651880"/>
    </source>
</evidence>
<dbReference type="Gene3D" id="2.40.30.40">
    <property type="entry name" value="Peptidase M42, domain 2"/>
    <property type="match status" value="1"/>
</dbReference>
<comment type="similarity">
    <text evidence="1 6">Belongs to the peptidase M42 family.</text>
</comment>
<dbReference type="InterPro" id="IPR023367">
    <property type="entry name" value="Peptidase_M42_dom2"/>
</dbReference>
<comment type="caution">
    <text evidence="7">The sequence shown here is derived from an EMBL/GenBank/DDBJ whole genome shotgun (WGS) entry which is preliminary data.</text>
</comment>
<dbReference type="RefSeq" id="WP_255227438.1">
    <property type="nucleotide sequence ID" value="NZ_JAJEKE010000008.1"/>
</dbReference>
<dbReference type="InterPro" id="IPR051464">
    <property type="entry name" value="Peptidase_M42_aminopept"/>
</dbReference>
<evidence type="ECO:0000313" key="7">
    <source>
        <dbReference type="EMBL" id="MCQ1529917.1"/>
    </source>
</evidence>
<keyword evidence="5" id="KW-0378">Hydrolase</keyword>
<dbReference type="Proteomes" id="UP001651880">
    <property type="component" value="Unassembled WGS sequence"/>
</dbReference>
<dbReference type="EMBL" id="JAJEKE010000008">
    <property type="protein sequence ID" value="MCQ1529917.1"/>
    <property type="molecule type" value="Genomic_DNA"/>
</dbReference>
<keyword evidence="4" id="KW-0479">Metal-binding</keyword>
<evidence type="ECO:0000256" key="3">
    <source>
        <dbReference type="ARBA" id="ARBA00022670"/>
    </source>
</evidence>
<sequence>MLLKKLTEACGMPGGEGEVREIIQEEIKGYVDDIKIDRLGNIIATKNGKPGFPKVMIAAHMDEVGMMVKSIDDSGFIKFAQAGGMDDRILVSKPVLVGKNKIPGVIGAKAIHLQEPEERETPLKTKQLYIDIGAKSKEDTEKLVKIGDYVAFDSDYVEFGNNLVKAKALDDRAGCAALIEILKHQYDVTIVAAFTVQEEIGLRGATVAAYNINPDIALVLEGTLCSDVTNVPEASFITKLGEGPALSLMDSRTLFPKNLDKRIYDLAVKDGVKIQYRLPSAGGNDAGAIHTTREGVPCAAISVPCRYIHSASCVMSMDDFEGCKKAAKLFLKDIKEGEYIRE</sequence>
<dbReference type="Pfam" id="PF05343">
    <property type="entry name" value="Peptidase_M42"/>
    <property type="match status" value="1"/>
</dbReference>
<dbReference type="PANTHER" id="PTHR32481">
    <property type="entry name" value="AMINOPEPTIDASE"/>
    <property type="match status" value="1"/>
</dbReference>
<dbReference type="CDD" id="cd05656">
    <property type="entry name" value="M42_Frv"/>
    <property type="match status" value="1"/>
</dbReference>
<dbReference type="Gene3D" id="3.40.630.10">
    <property type="entry name" value="Zn peptidases"/>
    <property type="match status" value="1"/>
</dbReference>
<proteinExistence type="inferred from homology"/>